<dbReference type="InterPro" id="IPR014015">
    <property type="entry name" value="Helicase_SF3_DNA-vir"/>
</dbReference>
<dbReference type="NCBIfam" id="TIGR01613">
    <property type="entry name" value="primase_Cterm"/>
    <property type="match status" value="1"/>
</dbReference>
<organism evidence="5">
    <name type="scientific">Gordonia sp. MP11Mi</name>
    <dbReference type="NCBI Taxonomy" id="3022769"/>
    <lineage>
        <taxon>Bacteria</taxon>
        <taxon>Bacillati</taxon>
        <taxon>Actinomycetota</taxon>
        <taxon>Actinomycetes</taxon>
        <taxon>Mycobacteriales</taxon>
        <taxon>Gordoniaceae</taxon>
        <taxon>Gordonia</taxon>
    </lineage>
</organism>
<dbReference type="InterPro" id="IPR045455">
    <property type="entry name" value="NrS-1_pol-like_helicase"/>
</dbReference>
<feature type="domain" description="SF3 helicase" evidence="4">
    <location>
        <begin position="306"/>
        <end position="466"/>
    </location>
</feature>
<dbReference type="AlphaFoldDB" id="A0AA97GW14"/>
<dbReference type="GO" id="GO:0005524">
    <property type="term" value="F:ATP binding"/>
    <property type="evidence" value="ECO:0007669"/>
    <property type="project" value="UniProtKB-KW"/>
</dbReference>
<dbReference type="RefSeq" id="WP_420040057.1">
    <property type="nucleotide sequence ID" value="NZ_CP128986.1"/>
</dbReference>
<dbReference type="InterPro" id="IPR006500">
    <property type="entry name" value="Helicase_put_C_phage/plasmid"/>
</dbReference>
<dbReference type="EMBL" id="CP128986">
    <property type="protein sequence ID" value="WOC14306.1"/>
    <property type="molecule type" value="Genomic_DNA"/>
</dbReference>
<sequence>MSAKENPGVVSEALEETAEVAASGVNGTIADLDFPLTPAAAAVARASVHDGVIDADQRATKEMFDQLARRAGDDPRLSQGGLPYTRSVADISSIVCDHYLRAEQIPMLRRLSPEAVRVGLRGAINDAIEAQNEQLKRDLVVGKKLMHITRLGHAEIARLMAALHPIRRLQAGPRPKSADPLIVYIDDAAAPGYGTYEMSQETLDAIARRYQPDLVTKEFTEILGALKGAVERVHQSDDRDLVACRNGLVDYNGGDPIFREFSPEHVVLAKLDVDWNPDAENPVIDTPDGDQWDVESWMSSLSDDPEVVELLWQTTGAITRPRVRWDRCAFYYDERGNNGKGTLLSLQRNLLGEGGSVGISLSDLGTTHGLEPLIGAGPVASAILTDENDVGTFIEKAANFKALITHDVITVNPKHKAVVNLRWFGFMVQCVNDLPTIKDKSDSIYRRQLFIPFTKCFTGRERKYIKDEYLKRRDVLEYVLRRVLTMSYYELSEPLAVKALLGEFKEYNDPVRAFWNEVKTQFYWDLLPFQFTYDLFVAWMSRNMPNSRPVGRNKFIKELVTLVDGDLEGPWECKEQQAQHASGTRMMATEPLIAEYNLLDWANTSARDDAKKFARIPADKLKRVYRGLVRREDDMTLLDREAEGVAVDGADAAGDTAVSDDVVPLTAASIEIPEDGAPGPAGRTAAVSGDDDVPEDEGHVGGAPAPAPVRALSPERTATLAAKGVFMAPAADNAAEVTR</sequence>
<gene>
    <name evidence="5" type="ORF">MP11Mi_34210</name>
</gene>
<name>A0AA97GW14_9ACTN</name>
<reference evidence="5" key="1">
    <citation type="submission" date="2023-06" db="EMBL/GenBank/DDBJ databases">
        <title>Gordonia sp. nov. and Pseudochrobactrum sp. nov., two species isolated from the burying beetle Nicrophorus vespilloides.</title>
        <authorList>
            <person name="Poehlein A."/>
            <person name="Guzman J."/>
            <person name="Daniel R."/>
            <person name="Vilcinskas A."/>
        </authorList>
    </citation>
    <scope>NUCLEOTIDE SEQUENCE</scope>
    <source>
        <strain evidence="5">MP11Mi</strain>
    </source>
</reference>
<feature type="region of interest" description="Disordered" evidence="3">
    <location>
        <begin position="672"/>
        <end position="709"/>
    </location>
</feature>
<dbReference type="InterPro" id="IPR004968">
    <property type="entry name" value="DNA_primase/NTPase_C"/>
</dbReference>
<protein>
    <recommendedName>
        <fullName evidence="4">SF3 helicase domain-containing protein</fullName>
    </recommendedName>
</protein>
<evidence type="ECO:0000256" key="3">
    <source>
        <dbReference type="SAM" id="MobiDB-lite"/>
    </source>
</evidence>
<dbReference type="Pfam" id="PF19263">
    <property type="entry name" value="DUF5906"/>
    <property type="match status" value="1"/>
</dbReference>
<evidence type="ECO:0000259" key="4">
    <source>
        <dbReference type="PROSITE" id="PS51206"/>
    </source>
</evidence>
<keyword evidence="2" id="KW-0067">ATP-binding</keyword>
<keyword evidence="1" id="KW-0547">Nucleotide-binding</keyword>
<dbReference type="Gene3D" id="3.40.50.300">
    <property type="entry name" value="P-loop containing nucleotide triphosphate hydrolases"/>
    <property type="match status" value="1"/>
</dbReference>
<dbReference type="Pfam" id="PF03288">
    <property type="entry name" value="Pox_D5"/>
    <property type="match status" value="1"/>
</dbReference>
<evidence type="ECO:0000256" key="2">
    <source>
        <dbReference type="ARBA" id="ARBA00022840"/>
    </source>
</evidence>
<evidence type="ECO:0000256" key="1">
    <source>
        <dbReference type="ARBA" id="ARBA00022741"/>
    </source>
</evidence>
<accession>A0AA97GW14</accession>
<dbReference type="InterPro" id="IPR027417">
    <property type="entry name" value="P-loop_NTPase"/>
</dbReference>
<dbReference type="PROSITE" id="PS51206">
    <property type="entry name" value="SF3_HELICASE_1"/>
    <property type="match status" value="1"/>
</dbReference>
<dbReference type="SUPFAM" id="SSF52540">
    <property type="entry name" value="P-loop containing nucleoside triphosphate hydrolases"/>
    <property type="match status" value="1"/>
</dbReference>
<proteinExistence type="predicted"/>
<evidence type="ECO:0000313" key="5">
    <source>
        <dbReference type="EMBL" id="WOC14306.1"/>
    </source>
</evidence>